<proteinExistence type="predicted"/>
<keyword evidence="2" id="KW-1185">Reference proteome</keyword>
<accession>A0A1J1IZV6</accession>
<evidence type="ECO:0000313" key="2">
    <source>
        <dbReference type="Proteomes" id="UP000183832"/>
    </source>
</evidence>
<reference evidence="1 2" key="1">
    <citation type="submission" date="2015-04" db="EMBL/GenBank/DDBJ databases">
        <authorList>
            <person name="Syromyatnikov M.Y."/>
            <person name="Popov V.N."/>
        </authorList>
    </citation>
    <scope>NUCLEOTIDE SEQUENCE [LARGE SCALE GENOMIC DNA]</scope>
</reference>
<dbReference type="AlphaFoldDB" id="A0A1J1IZV6"/>
<dbReference type="EMBL" id="CVRI01000064">
    <property type="protein sequence ID" value="CRL05242.1"/>
    <property type="molecule type" value="Genomic_DNA"/>
</dbReference>
<gene>
    <name evidence="1" type="ORF">CLUMA_CG018274</name>
</gene>
<protein>
    <submittedName>
        <fullName evidence="1">CLUMA_CG018274, isoform A</fullName>
    </submittedName>
</protein>
<dbReference type="Proteomes" id="UP000183832">
    <property type="component" value="Unassembled WGS sequence"/>
</dbReference>
<organism evidence="1 2">
    <name type="scientific">Clunio marinus</name>
    <dbReference type="NCBI Taxonomy" id="568069"/>
    <lineage>
        <taxon>Eukaryota</taxon>
        <taxon>Metazoa</taxon>
        <taxon>Ecdysozoa</taxon>
        <taxon>Arthropoda</taxon>
        <taxon>Hexapoda</taxon>
        <taxon>Insecta</taxon>
        <taxon>Pterygota</taxon>
        <taxon>Neoptera</taxon>
        <taxon>Endopterygota</taxon>
        <taxon>Diptera</taxon>
        <taxon>Nematocera</taxon>
        <taxon>Chironomoidea</taxon>
        <taxon>Chironomidae</taxon>
        <taxon>Clunio</taxon>
    </lineage>
</organism>
<sequence>MEVYVTWDGSGFLCSDNNYKVFYSGENDFLI</sequence>
<name>A0A1J1IZV6_9DIPT</name>
<evidence type="ECO:0000313" key="1">
    <source>
        <dbReference type="EMBL" id="CRL05242.1"/>
    </source>
</evidence>